<evidence type="ECO:0000313" key="16">
    <source>
        <dbReference type="EMBL" id="MCI0183607.1"/>
    </source>
</evidence>
<sequence length="383" mass="42024">MFIKRYVATSAGEALNQIRSELGRDALILSQKKIPARGLKGLFGKRVIEIVAGIDDIQTPIDRTPPSILKPVQQTDVAKDVLPLSKHVQMRENVETASVFHEDLQDIKTLLGALITGETEPIRSNEVTSTMQQLISTGLSQTLLLRYLRGQSEFDSGSTVNQCESLRKFIADVLNNSDAVRPIRLQDRIVALIGSTGVGKTTTIAKLAALARLREHRKVGLLTIDTFRVAAVEQLRTYAEILNVPFAVAHTANELKEQVDAWSTLDLILIDTAGRAFLQEKQVEELKQILSAVSIDVIYLVLSASAREKESQQVATQLASVGYDALLFTKLDETILPSLVLTMSDALHKPLSYFSVGQHVPDDLRGADIPTLQSYFCGGEPLA</sequence>
<dbReference type="InterPro" id="IPR000897">
    <property type="entry name" value="SRP54_GTPase_dom"/>
</dbReference>
<keyword evidence="7" id="KW-1005">Bacterial flagellum biogenesis</keyword>
<dbReference type="NCBIfam" id="TIGR03499">
    <property type="entry name" value="FlhF"/>
    <property type="match status" value="1"/>
</dbReference>
<feature type="domain" description="SRP54-type proteins GTP-binding" evidence="15">
    <location>
        <begin position="187"/>
        <end position="378"/>
    </location>
</feature>
<comment type="similarity">
    <text evidence="2">Belongs to the GTP-binding SRP family.</text>
</comment>
<dbReference type="GO" id="GO:0006614">
    <property type="term" value="P:SRP-dependent cotranslational protein targeting to membrane"/>
    <property type="evidence" value="ECO:0007669"/>
    <property type="project" value="UniProtKB-UniRule"/>
</dbReference>
<feature type="domain" description="AAA+ ATPase" evidence="14">
    <location>
        <begin position="186"/>
        <end position="341"/>
    </location>
</feature>
<reference evidence="16" key="1">
    <citation type="submission" date="2022-03" db="EMBL/GenBank/DDBJ databases">
        <title>Draft Genome Sequence of Firmicute Strain S0AB, a Heterotrophic Iron/Sulfur-Oxidizing Extreme Acidophile.</title>
        <authorList>
            <person name="Vergara E."/>
            <person name="Pakostova E."/>
            <person name="Johnson D.B."/>
            <person name="Holmes D.S."/>
        </authorList>
    </citation>
    <scope>NUCLEOTIDE SEQUENCE</scope>
    <source>
        <strain evidence="16">S0AB</strain>
    </source>
</reference>
<evidence type="ECO:0000256" key="5">
    <source>
        <dbReference type="ARBA" id="ARBA00022475"/>
    </source>
</evidence>
<evidence type="ECO:0000313" key="17">
    <source>
        <dbReference type="Proteomes" id="UP001139263"/>
    </source>
</evidence>
<organism evidence="16 17">
    <name type="scientific">Sulfoacidibacillus ferrooxidans</name>
    <dbReference type="NCBI Taxonomy" id="2005001"/>
    <lineage>
        <taxon>Bacteria</taxon>
        <taxon>Bacillati</taxon>
        <taxon>Bacillota</taxon>
        <taxon>Bacilli</taxon>
        <taxon>Bacillales</taxon>
        <taxon>Alicyclobacillaceae</taxon>
        <taxon>Sulfoacidibacillus</taxon>
    </lineage>
</organism>
<keyword evidence="11" id="KW-1006">Bacterial flagellum protein export</keyword>
<dbReference type="GO" id="GO:0015031">
    <property type="term" value="P:protein transport"/>
    <property type="evidence" value="ECO:0007669"/>
    <property type="project" value="UniProtKB-KW"/>
</dbReference>
<dbReference type="Gene3D" id="3.40.50.300">
    <property type="entry name" value="P-loop containing nucleotide triphosphate hydrolases"/>
    <property type="match status" value="1"/>
</dbReference>
<dbReference type="PANTHER" id="PTHR43134:SF3">
    <property type="entry name" value="FLAGELLAR BIOSYNTHESIS PROTEIN FLHF"/>
    <property type="match status" value="1"/>
</dbReference>
<keyword evidence="16" id="KW-0966">Cell projection</keyword>
<keyword evidence="9" id="KW-0342">GTP-binding</keyword>
<evidence type="ECO:0000256" key="11">
    <source>
        <dbReference type="ARBA" id="ARBA00023225"/>
    </source>
</evidence>
<dbReference type="InterPro" id="IPR047040">
    <property type="entry name" value="FlhF__GTPase_dom"/>
</dbReference>
<protein>
    <recommendedName>
        <fullName evidence="3 13">Flagellar biosynthesis protein FlhF</fullName>
    </recommendedName>
</protein>
<dbReference type="Pfam" id="PF00448">
    <property type="entry name" value="SRP54"/>
    <property type="match status" value="1"/>
</dbReference>
<dbReference type="GO" id="GO:0005886">
    <property type="term" value="C:plasma membrane"/>
    <property type="evidence" value="ECO:0007669"/>
    <property type="project" value="UniProtKB-SubCell"/>
</dbReference>
<dbReference type="GO" id="GO:0003924">
    <property type="term" value="F:GTPase activity"/>
    <property type="evidence" value="ECO:0007669"/>
    <property type="project" value="UniProtKB-UniRule"/>
</dbReference>
<keyword evidence="8" id="KW-0653">Protein transport</keyword>
<evidence type="ECO:0000256" key="1">
    <source>
        <dbReference type="ARBA" id="ARBA00004413"/>
    </source>
</evidence>
<dbReference type="InterPro" id="IPR003593">
    <property type="entry name" value="AAA+_ATPase"/>
</dbReference>
<comment type="subcellular location">
    <subcellularLocation>
        <location evidence="1">Cell membrane</location>
        <topology evidence="1">Peripheral membrane protein</topology>
        <orientation evidence="1">Cytoplasmic side</orientation>
    </subcellularLocation>
</comment>
<evidence type="ECO:0000259" key="15">
    <source>
        <dbReference type="SMART" id="SM00962"/>
    </source>
</evidence>
<dbReference type="SUPFAM" id="SSF52540">
    <property type="entry name" value="P-loop containing nucleoside triphosphate hydrolases"/>
    <property type="match status" value="1"/>
</dbReference>
<proteinExistence type="inferred from homology"/>
<evidence type="ECO:0000256" key="3">
    <source>
        <dbReference type="ARBA" id="ARBA00014919"/>
    </source>
</evidence>
<evidence type="ECO:0000256" key="13">
    <source>
        <dbReference type="NCBIfam" id="TIGR03499"/>
    </source>
</evidence>
<accession>A0A9X1VCM4</accession>
<evidence type="ECO:0000256" key="8">
    <source>
        <dbReference type="ARBA" id="ARBA00022927"/>
    </source>
</evidence>
<dbReference type="FunFam" id="3.40.50.300:FF:000695">
    <property type="entry name" value="Flagellar biosynthesis regulator FlhF"/>
    <property type="match status" value="1"/>
</dbReference>
<dbReference type="CDD" id="cd17873">
    <property type="entry name" value="FlhF"/>
    <property type="match status" value="1"/>
</dbReference>
<dbReference type="GO" id="GO:0044781">
    <property type="term" value="P:bacterial-type flagellum organization"/>
    <property type="evidence" value="ECO:0007669"/>
    <property type="project" value="UniProtKB-UniRule"/>
</dbReference>
<dbReference type="PANTHER" id="PTHR43134">
    <property type="entry name" value="SIGNAL RECOGNITION PARTICLE RECEPTOR SUBUNIT ALPHA"/>
    <property type="match status" value="1"/>
</dbReference>
<dbReference type="Gene3D" id="1.20.120.1380">
    <property type="entry name" value="Flagellar FlhF biosynthesis protein, N domain"/>
    <property type="match status" value="1"/>
</dbReference>
<keyword evidence="4" id="KW-0813">Transport</keyword>
<evidence type="ECO:0000256" key="4">
    <source>
        <dbReference type="ARBA" id="ARBA00022448"/>
    </source>
</evidence>
<keyword evidence="5" id="KW-1003">Cell membrane</keyword>
<dbReference type="GO" id="GO:0005047">
    <property type="term" value="F:signal recognition particle binding"/>
    <property type="evidence" value="ECO:0007669"/>
    <property type="project" value="TreeGrafter"/>
</dbReference>
<dbReference type="EMBL" id="JALBUF010000005">
    <property type="protein sequence ID" value="MCI0183607.1"/>
    <property type="molecule type" value="Genomic_DNA"/>
</dbReference>
<keyword evidence="10" id="KW-0472">Membrane</keyword>
<dbReference type="RefSeq" id="WP_241714090.1">
    <property type="nucleotide sequence ID" value="NZ_JALBUF010000005.1"/>
</dbReference>
<dbReference type="Proteomes" id="UP001139263">
    <property type="component" value="Unassembled WGS sequence"/>
</dbReference>
<keyword evidence="16" id="KW-0969">Cilium</keyword>
<dbReference type="SMART" id="SM00962">
    <property type="entry name" value="SRP54"/>
    <property type="match status" value="1"/>
</dbReference>
<dbReference type="InterPro" id="IPR027417">
    <property type="entry name" value="P-loop_NTPase"/>
</dbReference>
<evidence type="ECO:0000259" key="14">
    <source>
        <dbReference type="SMART" id="SM00382"/>
    </source>
</evidence>
<evidence type="ECO:0000256" key="2">
    <source>
        <dbReference type="ARBA" id="ARBA00008531"/>
    </source>
</evidence>
<evidence type="ECO:0000256" key="6">
    <source>
        <dbReference type="ARBA" id="ARBA00022741"/>
    </source>
</evidence>
<dbReference type="GO" id="GO:0005525">
    <property type="term" value="F:GTP binding"/>
    <property type="evidence" value="ECO:0007669"/>
    <property type="project" value="UniProtKB-UniRule"/>
</dbReference>
<evidence type="ECO:0000256" key="10">
    <source>
        <dbReference type="ARBA" id="ARBA00023136"/>
    </source>
</evidence>
<keyword evidence="17" id="KW-1185">Reference proteome</keyword>
<keyword evidence="16" id="KW-0282">Flagellum</keyword>
<dbReference type="SMART" id="SM00382">
    <property type="entry name" value="AAA"/>
    <property type="match status" value="1"/>
</dbReference>
<dbReference type="InterPro" id="IPR020006">
    <property type="entry name" value="FlhF"/>
</dbReference>
<name>A0A9X1VCM4_9BACL</name>
<dbReference type="AlphaFoldDB" id="A0A9X1VCM4"/>
<gene>
    <name evidence="16" type="primary">flhF</name>
    <name evidence="16" type="ORF">MM817_01890</name>
</gene>
<comment type="caution">
    <text evidence="16">The sequence shown here is derived from an EMBL/GenBank/DDBJ whole genome shotgun (WGS) entry which is preliminary data.</text>
</comment>
<evidence type="ECO:0000256" key="7">
    <source>
        <dbReference type="ARBA" id="ARBA00022795"/>
    </source>
</evidence>
<evidence type="ECO:0000256" key="9">
    <source>
        <dbReference type="ARBA" id="ARBA00023134"/>
    </source>
</evidence>
<comment type="function">
    <text evidence="12">Necessary for flagellar biosynthesis. May be involved in translocation of the flagellum.</text>
</comment>
<evidence type="ECO:0000256" key="12">
    <source>
        <dbReference type="ARBA" id="ARBA00025337"/>
    </source>
</evidence>
<keyword evidence="6" id="KW-0547">Nucleotide-binding</keyword>